<accession>A0A1N6UI22</accession>
<dbReference type="PANTHER" id="PTHR37528:SF1">
    <property type="entry name" value="UPF0149 PROTEIN YGFB"/>
    <property type="match status" value="1"/>
</dbReference>
<dbReference type="STRING" id="1604334.SAMN05421546_1660"/>
<dbReference type="EMBL" id="FTLW01000003">
    <property type="protein sequence ID" value="SIQ65233.1"/>
    <property type="molecule type" value="Genomic_DNA"/>
</dbReference>
<keyword evidence="2" id="KW-0472">Membrane</keyword>
<keyword evidence="2" id="KW-1133">Transmembrane helix</keyword>
<dbReference type="Gene3D" id="1.20.120.740">
    <property type="entry name" value="YgfB uncharacterised protein family UPF0149, PF03695"/>
    <property type="match status" value="1"/>
</dbReference>
<sequence length="279" mass="29866">MDHGFHAATRFFVAADQLGAIMNELFLLLAQAAIFFAQALLTLGQRLDALDHLQQAVERILLIHPRTMSGGGPAVKLKDALGGRARYTWGLLPRSFALSAQPSMPDWQHVQAALAPLQLAVSPAELHGALAGWLAGGGAVDGAWLGKILADEGLAQPDDATLNELRDATAAAMEDRELNFHLLLPDDDASVDVRGNALFDWCRAFLGGFGLAAGPNPPLSEEGTEALEDMARLAMAEAETDGDEEDEAAFAEIEEFVRVAALLLHGDCALGPRHRKRLH</sequence>
<dbReference type="NCBIfam" id="NF003405">
    <property type="entry name" value="PRK04758.1"/>
    <property type="match status" value="1"/>
</dbReference>
<gene>
    <name evidence="3" type="ORF">SAMN05421546_1660</name>
</gene>
<evidence type="ECO:0000313" key="4">
    <source>
        <dbReference type="Proteomes" id="UP000241788"/>
    </source>
</evidence>
<organism evidence="3 4">
    <name type="scientific">Solilutibacter tolerans</name>
    <dbReference type="NCBI Taxonomy" id="1604334"/>
    <lineage>
        <taxon>Bacteria</taxon>
        <taxon>Pseudomonadati</taxon>
        <taxon>Pseudomonadota</taxon>
        <taxon>Gammaproteobacteria</taxon>
        <taxon>Lysobacterales</taxon>
        <taxon>Lysobacteraceae</taxon>
        <taxon>Solilutibacter</taxon>
    </lineage>
</organism>
<evidence type="ECO:0000313" key="3">
    <source>
        <dbReference type="EMBL" id="SIQ65233.1"/>
    </source>
</evidence>
<proteinExistence type="inferred from homology"/>
<dbReference type="Proteomes" id="UP000241788">
    <property type="component" value="Unassembled WGS sequence"/>
</dbReference>
<dbReference type="AlphaFoldDB" id="A0A1N6UI22"/>
<protein>
    <submittedName>
        <fullName evidence="3">Uncharacterized conserved protein YgfB, UPF0149 family</fullName>
    </submittedName>
</protein>
<dbReference type="GO" id="GO:0005829">
    <property type="term" value="C:cytosol"/>
    <property type="evidence" value="ECO:0007669"/>
    <property type="project" value="TreeGrafter"/>
</dbReference>
<keyword evidence="4" id="KW-1185">Reference proteome</keyword>
<dbReference type="PANTHER" id="PTHR37528">
    <property type="entry name" value="UPF0149 PROTEIN YGFB"/>
    <property type="match status" value="1"/>
</dbReference>
<dbReference type="InterPro" id="IPR036255">
    <property type="entry name" value="YgfB-like_sf"/>
</dbReference>
<dbReference type="Pfam" id="PF03695">
    <property type="entry name" value="UPF0149"/>
    <property type="match status" value="1"/>
</dbReference>
<dbReference type="SUPFAM" id="SSF101327">
    <property type="entry name" value="YgfB-like"/>
    <property type="match status" value="1"/>
</dbReference>
<reference evidence="4" key="1">
    <citation type="submission" date="2017-01" db="EMBL/GenBank/DDBJ databases">
        <authorList>
            <person name="Varghese N."/>
            <person name="Submissions S."/>
        </authorList>
    </citation>
    <scope>NUCLEOTIDE SEQUENCE [LARGE SCALE GENOMIC DNA]</scope>
    <source>
        <strain evidence="4">UM1</strain>
    </source>
</reference>
<name>A0A1N6UI22_9GAMM</name>
<keyword evidence="2" id="KW-0812">Transmembrane</keyword>
<dbReference type="InterPro" id="IPR011978">
    <property type="entry name" value="YgfB-like"/>
</dbReference>
<feature type="transmembrane region" description="Helical" evidence="2">
    <location>
        <begin position="25"/>
        <end position="44"/>
    </location>
</feature>
<evidence type="ECO:0000256" key="1">
    <source>
        <dbReference type="ARBA" id="ARBA00038308"/>
    </source>
</evidence>
<evidence type="ECO:0000256" key="2">
    <source>
        <dbReference type="SAM" id="Phobius"/>
    </source>
</evidence>
<comment type="similarity">
    <text evidence="1">Belongs to the UPF0149 family.</text>
</comment>